<accession>A0A2S2PW89</accession>
<dbReference type="SUPFAM" id="SSF53098">
    <property type="entry name" value="Ribonuclease H-like"/>
    <property type="match status" value="1"/>
</dbReference>
<organism evidence="1">
    <name type="scientific">Sipha flava</name>
    <name type="common">yellow sugarcane aphid</name>
    <dbReference type="NCBI Taxonomy" id="143950"/>
    <lineage>
        <taxon>Eukaryota</taxon>
        <taxon>Metazoa</taxon>
        <taxon>Ecdysozoa</taxon>
        <taxon>Arthropoda</taxon>
        <taxon>Hexapoda</taxon>
        <taxon>Insecta</taxon>
        <taxon>Pterygota</taxon>
        <taxon>Neoptera</taxon>
        <taxon>Paraneoptera</taxon>
        <taxon>Hemiptera</taxon>
        <taxon>Sternorrhyncha</taxon>
        <taxon>Aphidomorpha</taxon>
        <taxon>Aphidoidea</taxon>
        <taxon>Aphididae</taxon>
        <taxon>Sipha</taxon>
    </lineage>
</organism>
<proteinExistence type="predicted"/>
<dbReference type="EMBL" id="GGMS01000411">
    <property type="protein sequence ID" value="MBY69614.1"/>
    <property type="molecule type" value="Transcribed_RNA"/>
</dbReference>
<protein>
    <submittedName>
        <fullName evidence="1">Uncharacterized protein</fullName>
    </submittedName>
</protein>
<sequence>MILDTFLNRPNTSHFGVGTTKDIMLTRLSKRFEKVIKDDNLIIATFLDPRFKLLFFKPENKQIMKKIISKFNNLNSNIEHEPTSTYISAVENLNAGNRVIMGFL</sequence>
<gene>
    <name evidence="1" type="ORF">g.128252</name>
</gene>
<evidence type="ECO:0000313" key="1">
    <source>
        <dbReference type="EMBL" id="MBY69614.1"/>
    </source>
</evidence>
<dbReference type="AlphaFoldDB" id="A0A2S2PW89"/>
<name>A0A2S2PW89_9HEMI</name>
<dbReference type="InterPro" id="IPR012337">
    <property type="entry name" value="RNaseH-like_sf"/>
</dbReference>
<reference evidence="1" key="1">
    <citation type="submission" date="2018-04" db="EMBL/GenBank/DDBJ databases">
        <title>Transcriptome assembly of Sipha flava.</title>
        <authorList>
            <person name="Scully E.D."/>
            <person name="Geib S.M."/>
            <person name="Palmer N.A."/>
            <person name="Koch K."/>
            <person name="Bradshaw J."/>
            <person name="Heng-Moss T."/>
            <person name="Sarath G."/>
        </authorList>
    </citation>
    <scope>NUCLEOTIDE SEQUENCE</scope>
</reference>